<evidence type="ECO:0000256" key="3">
    <source>
        <dbReference type="ARBA" id="ARBA00022603"/>
    </source>
</evidence>
<keyword evidence="5" id="KW-0949">S-adenosyl-L-methionine</keyword>
<evidence type="ECO:0000256" key="5">
    <source>
        <dbReference type="ARBA" id="ARBA00022691"/>
    </source>
</evidence>
<dbReference type="GO" id="GO:0032259">
    <property type="term" value="P:methylation"/>
    <property type="evidence" value="ECO:0007669"/>
    <property type="project" value="UniProtKB-KW"/>
</dbReference>
<evidence type="ECO:0000256" key="6">
    <source>
        <dbReference type="ARBA" id="ARBA00023328"/>
    </source>
</evidence>
<evidence type="ECO:0000259" key="8">
    <source>
        <dbReference type="PROSITE" id="PS50013"/>
    </source>
</evidence>
<evidence type="ECO:0000313" key="11">
    <source>
        <dbReference type="EMBL" id="CAG7819799.1"/>
    </source>
</evidence>
<dbReference type="PANTHER" id="PTHR46223">
    <property type="entry name" value="HISTONE-LYSINE N-METHYLTRANSFERASE SUV39H"/>
    <property type="match status" value="1"/>
</dbReference>
<dbReference type="InterPro" id="IPR050973">
    <property type="entry name" value="H3K9_Histone-Lys_N-MTase"/>
</dbReference>
<dbReference type="GO" id="GO:0008270">
    <property type="term" value="F:zinc ion binding"/>
    <property type="evidence" value="ECO:0007669"/>
    <property type="project" value="InterPro"/>
</dbReference>
<sequence length="669" mass="75541">MPKIKIVDNLTSEIAVVPINNSGFSIQTYESSFLIGPFKWSPAFRADWWQLKRAQGLSGRTTYVTCCFRDSTYGLSLAQSFNAVNPLGRLPLQPLSNGSEGGEKPFHVPLLWCVALPPSWESKVDPGMNTKYNMSSKNLRLSRAGSESSATSSSLVDSESLETSNESSPGKILLKSKSLSVPMESTANDSSDSSSSDKGQRSPSPLVPEDQYEVEKVCNYVKDESGEMYLVKWKNWEEEFNTWEPPRNLVNCDSALLEFYLARKKEYDSIINESEYVITDTGKKRRKGPRIYIQVPPDPRPYEVQVQEFFEVHGELTKAELEECMKKVGGKKKFDNRGWTGKLSKTLHEGIDGKLSEESLSSVRKQLAEFEYMRRRNEHNRILKEWQEHINNVSNGKPKITIENEVDWAGPPENFVYINDYVTSADISIPDDPPVGCNCSNGCYDNRLGCCAAAFGAKFAYSQAGRLRVPVGTPIYECNRKCKCDSSCPNRVVQDGQNSTMQFCIFRTSNGCGWGVKTLKAIKKGTFVTLYVGEVINTEEAERRGRSYDAEGCTYLFDLDFNEQEHCPYTVDAAKYGNIAHFINHSCDPNLGVFAVWVDCLDVNLPKLALFAIYDIPKGAELTFDYKNLVEERVSKDVSQFIDCSFRSNSYRRKGSQLTYWYFSAQQMR</sequence>
<evidence type="ECO:0000259" key="9">
    <source>
        <dbReference type="PROSITE" id="PS50280"/>
    </source>
</evidence>
<dbReference type="AlphaFoldDB" id="A0A8J2LBR4"/>
<feature type="compositionally biased region" description="Low complexity" evidence="7">
    <location>
        <begin position="141"/>
        <end position="164"/>
    </location>
</feature>
<dbReference type="CDD" id="cd00024">
    <property type="entry name" value="CD_CSD"/>
    <property type="match status" value="1"/>
</dbReference>
<keyword evidence="4" id="KW-0808">Transferase</keyword>
<dbReference type="PROSITE" id="PS50280">
    <property type="entry name" value="SET"/>
    <property type="match status" value="1"/>
</dbReference>
<dbReference type="OrthoDB" id="1045173at2759"/>
<organism evidence="11 12">
    <name type="scientific">Allacma fusca</name>
    <dbReference type="NCBI Taxonomy" id="39272"/>
    <lineage>
        <taxon>Eukaryota</taxon>
        <taxon>Metazoa</taxon>
        <taxon>Ecdysozoa</taxon>
        <taxon>Arthropoda</taxon>
        <taxon>Hexapoda</taxon>
        <taxon>Collembola</taxon>
        <taxon>Symphypleona</taxon>
        <taxon>Sminthuridae</taxon>
        <taxon>Allacma</taxon>
    </lineage>
</organism>
<protein>
    <submittedName>
        <fullName evidence="11">Uncharacterized protein</fullName>
    </submittedName>
</protein>
<evidence type="ECO:0000256" key="1">
    <source>
        <dbReference type="ARBA" id="ARBA00004584"/>
    </source>
</evidence>
<keyword evidence="6" id="KW-0137">Centromere</keyword>
<proteinExistence type="predicted"/>
<dbReference type="InterPro" id="IPR023780">
    <property type="entry name" value="Chromo_domain"/>
</dbReference>
<dbReference type="PROSITE" id="PS50867">
    <property type="entry name" value="PRE_SET"/>
    <property type="match status" value="1"/>
</dbReference>
<dbReference type="GO" id="GO:0000775">
    <property type="term" value="C:chromosome, centromeric region"/>
    <property type="evidence" value="ECO:0007669"/>
    <property type="project" value="UniProtKB-SubCell"/>
</dbReference>
<dbReference type="Proteomes" id="UP000708208">
    <property type="component" value="Unassembled WGS sequence"/>
</dbReference>
<feature type="compositionally biased region" description="Polar residues" evidence="7">
    <location>
        <begin position="177"/>
        <end position="188"/>
    </location>
</feature>
<dbReference type="PROSITE" id="PS00598">
    <property type="entry name" value="CHROMO_1"/>
    <property type="match status" value="1"/>
</dbReference>
<dbReference type="GO" id="GO:0005634">
    <property type="term" value="C:nucleus"/>
    <property type="evidence" value="ECO:0007669"/>
    <property type="project" value="InterPro"/>
</dbReference>
<dbReference type="CDD" id="cd10542">
    <property type="entry name" value="SET_SUV39H"/>
    <property type="match status" value="1"/>
</dbReference>
<evidence type="ECO:0000259" key="10">
    <source>
        <dbReference type="PROSITE" id="PS50867"/>
    </source>
</evidence>
<dbReference type="PANTHER" id="PTHR46223:SF4">
    <property type="entry name" value="HISTONE-LYSINE N-METHYLTRANSFERASE-RELATED"/>
    <property type="match status" value="1"/>
</dbReference>
<dbReference type="SMART" id="SM00298">
    <property type="entry name" value="CHROMO"/>
    <property type="match status" value="1"/>
</dbReference>
<comment type="subcellular location">
    <subcellularLocation>
        <location evidence="1">Chromosome</location>
        <location evidence="1">Centromere</location>
    </subcellularLocation>
</comment>
<dbReference type="PROSITE" id="PS50013">
    <property type="entry name" value="CHROMO_2"/>
    <property type="match status" value="1"/>
</dbReference>
<keyword evidence="2" id="KW-0158">Chromosome</keyword>
<evidence type="ECO:0000256" key="7">
    <source>
        <dbReference type="SAM" id="MobiDB-lite"/>
    </source>
</evidence>
<dbReference type="SMART" id="SM00468">
    <property type="entry name" value="PreSET"/>
    <property type="match status" value="1"/>
</dbReference>
<keyword evidence="3" id="KW-0489">Methyltransferase</keyword>
<dbReference type="GO" id="GO:0046974">
    <property type="term" value="F:histone H3K9 methyltransferase activity"/>
    <property type="evidence" value="ECO:0007669"/>
    <property type="project" value="TreeGrafter"/>
</dbReference>
<reference evidence="11" key="1">
    <citation type="submission" date="2021-06" db="EMBL/GenBank/DDBJ databases">
        <authorList>
            <person name="Hodson N. C."/>
            <person name="Mongue J. A."/>
            <person name="Jaron S. K."/>
        </authorList>
    </citation>
    <scope>NUCLEOTIDE SEQUENCE</scope>
</reference>
<feature type="domain" description="Pre-SET" evidence="10">
    <location>
        <begin position="435"/>
        <end position="496"/>
    </location>
</feature>
<accession>A0A8J2LBR4</accession>
<dbReference type="Pfam" id="PF00385">
    <property type="entry name" value="Chromo"/>
    <property type="match status" value="1"/>
</dbReference>
<dbReference type="InterPro" id="IPR000953">
    <property type="entry name" value="Chromo/chromo_shadow_dom"/>
</dbReference>
<evidence type="ECO:0000313" key="12">
    <source>
        <dbReference type="Proteomes" id="UP000708208"/>
    </source>
</evidence>
<dbReference type="InterPro" id="IPR007728">
    <property type="entry name" value="Pre-SET_dom"/>
</dbReference>
<evidence type="ECO:0000256" key="4">
    <source>
        <dbReference type="ARBA" id="ARBA00022679"/>
    </source>
</evidence>
<evidence type="ECO:0000256" key="2">
    <source>
        <dbReference type="ARBA" id="ARBA00022454"/>
    </source>
</evidence>
<dbReference type="Pfam" id="PF05033">
    <property type="entry name" value="Pre-SET"/>
    <property type="match status" value="1"/>
</dbReference>
<comment type="caution">
    <text evidence="11">The sequence shown here is derived from an EMBL/GenBank/DDBJ whole genome shotgun (WGS) entry which is preliminary data.</text>
</comment>
<dbReference type="InterPro" id="IPR023779">
    <property type="entry name" value="Chromodomain_CS"/>
</dbReference>
<name>A0A8J2LBR4_9HEXA</name>
<feature type="region of interest" description="Disordered" evidence="7">
    <location>
        <begin position="140"/>
        <end position="209"/>
    </location>
</feature>
<dbReference type="EMBL" id="CAJVCH010460427">
    <property type="protein sequence ID" value="CAG7819799.1"/>
    <property type="molecule type" value="Genomic_DNA"/>
</dbReference>
<feature type="domain" description="Chromo" evidence="8">
    <location>
        <begin position="212"/>
        <end position="260"/>
    </location>
</feature>
<dbReference type="InterPro" id="IPR001214">
    <property type="entry name" value="SET_dom"/>
</dbReference>
<dbReference type="Pfam" id="PF00856">
    <property type="entry name" value="SET"/>
    <property type="match status" value="1"/>
</dbReference>
<gene>
    <name evidence="11" type="ORF">AFUS01_LOCUS30228</name>
</gene>
<dbReference type="SMART" id="SM00317">
    <property type="entry name" value="SET"/>
    <property type="match status" value="1"/>
</dbReference>
<keyword evidence="12" id="KW-1185">Reference proteome</keyword>
<feature type="domain" description="SET" evidence="9">
    <location>
        <begin position="501"/>
        <end position="627"/>
    </location>
</feature>